<keyword evidence="3 8" id="KW-0853">WD repeat</keyword>
<keyword evidence="9" id="KW-1133">Transmembrane helix</keyword>
<comment type="similarity">
    <text evidence="5">Belongs to the WD repeat MORG1 family.</text>
</comment>
<evidence type="ECO:0000256" key="8">
    <source>
        <dbReference type="PROSITE-ProRule" id="PRU00221"/>
    </source>
</evidence>
<dbReference type="InterPro" id="IPR036322">
    <property type="entry name" value="WD40_repeat_dom_sf"/>
</dbReference>
<keyword evidence="4" id="KW-0677">Repeat</keyword>
<dbReference type="PROSITE" id="PS50082">
    <property type="entry name" value="WD_REPEATS_2"/>
    <property type="match status" value="3"/>
</dbReference>
<dbReference type="InterPro" id="IPR001680">
    <property type="entry name" value="WD40_rpt"/>
</dbReference>
<comment type="subcellular location">
    <subcellularLocation>
        <location evidence="1">Cytoplasm</location>
    </subcellularLocation>
</comment>
<dbReference type="InterPro" id="IPR020472">
    <property type="entry name" value="WD40_PAC1"/>
</dbReference>
<dbReference type="SMART" id="SM00320">
    <property type="entry name" value="WD40"/>
    <property type="match status" value="4"/>
</dbReference>
<name>A0A177AXJ7_9BILA</name>
<keyword evidence="9" id="KW-0472">Membrane</keyword>
<evidence type="ECO:0000256" key="7">
    <source>
        <dbReference type="ARBA" id="ARBA00042222"/>
    </source>
</evidence>
<dbReference type="InterPro" id="IPR051980">
    <property type="entry name" value="WD_repeat_MORG1"/>
</dbReference>
<dbReference type="Pfam" id="PF00400">
    <property type="entry name" value="WD40"/>
    <property type="match status" value="3"/>
</dbReference>
<evidence type="ECO:0000313" key="10">
    <source>
        <dbReference type="EMBL" id="OAF66715.1"/>
    </source>
</evidence>
<dbReference type="GO" id="GO:0000398">
    <property type="term" value="P:mRNA splicing, via spliceosome"/>
    <property type="evidence" value="ECO:0007669"/>
    <property type="project" value="TreeGrafter"/>
</dbReference>
<sequence length="248" mass="28111">MENYKLVHQFKCNQGAVRAVNHNFDGKYCLTAGSNTTIKLWNHEKGNLLKTYSGHGQDVMDVRGSRDNSKIVSASKDKTVFLWDVLTGKSIKRYRYHAASVNNAQFNFYDNTIISASVDASVALWDLRTSSMKPMSVIKDARDTIVSLDVYDTIICYGSADGWVRINDIRMGLMMADCIGGKTLNNCTSSCDCTNLCTFPHYGYKCLDVHTSFSPFWFFITSIPVTALVCFLYNRMLIYPFKQRLKML</sequence>
<dbReference type="PANTHER" id="PTHR22842">
    <property type="entry name" value="WD40 REPEAT PROTEIN"/>
    <property type="match status" value="1"/>
</dbReference>
<dbReference type="Proteomes" id="UP000078046">
    <property type="component" value="Unassembled WGS sequence"/>
</dbReference>
<feature type="repeat" description="WD" evidence="8">
    <location>
        <begin position="52"/>
        <end position="93"/>
    </location>
</feature>
<dbReference type="InterPro" id="IPR015943">
    <property type="entry name" value="WD40/YVTN_repeat-like_dom_sf"/>
</dbReference>
<evidence type="ECO:0000256" key="5">
    <source>
        <dbReference type="ARBA" id="ARBA00038145"/>
    </source>
</evidence>
<evidence type="ECO:0000256" key="2">
    <source>
        <dbReference type="ARBA" id="ARBA00022490"/>
    </source>
</evidence>
<dbReference type="PRINTS" id="PR00320">
    <property type="entry name" value="GPROTEINBRPT"/>
</dbReference>
<dbReference type="Gene3D" id="2.130.10.10">
    <property type="entry name" value="YVTN repeat-like/Quinoprotein amine dehydrogenase"/>
    <property type="match status" value="1"/>
</dbReference>
<dbReference type="PANTHER" id="PTHR22842:SF3">
    <property type="entry name" value="WD REPEAT DOMAIN-CONTAINING PROTEIN 83"/>
    <property type="match status" value="1"/>
</dbReference>
<dbReference type="GO" id="GO:0005737">
    <property type="term" value="C:cytoplasm"/>
    <property type="evidence" value="ECO:0007669"/>
    <property type="project" value="UniProtKB-SubCell"/>
</dbReference>
<reference evidence="10 11" key="1">
    <citation type="submission" date="2016-04" db="EMBL/GenBank/DDBJ databases">
        <title>The genome of Intoshia linei affirms orthonectids as highly simplified spiralians.</title>
        <authorList>
            <person name="Mikhailov K.V."/>
            <person name="Slusarev G.S."/>
            <person name="Nikitin M.A."/>
            <person name="Logacheva M.D."/>
            <person name="Penin A."/>
            <person name="Aleoshin V."/>
            <person name="Panchin Y.V."/>
        </authorList>
    </citation>
    <scope>NUCLEOTIDE SEQUENCE [LARGE SCALE GENOMIC DNA]</scope>
    <source>
        <strain evidence="10">Intl2013</strain>
        <tissue evidence="10">Whole animal</tissue>
    </source>
</reference>
<dbReference type="InterPro" id="IPR019775">
    <property type="entry name" value="WD40_repeat_CS"/>
</dbReference>
<keyword evidence="2" id="KW-0963">Cytoplasm</keyword>
<keyword evidence="11" id="KW-1185">Reference proteome</keyword>
<evidence type="ECO:0000256" key="6">
    <source>
        <dbReference type="ARBA" id="ARBA00040453"/>
    </source>
</evidence>
<dbReference type="OrthoDB" id="71437at2759"/>
<organism evidence="10 11">
    <name type="scientific">Intoshia linei</name>
    <dbReference type="NCBI Taxonomy" id="1819745"/>
    <lineage>
        <taxon>Eukaryota</taxon>
        <taxon>Metazoa</taxon>
        <taxon>Spiralia</taxon>
        <taxon>Lophotrochozoa</taxon>
        <taxon>Mesozoa</taxon>
        <taxon>Orthonectida</taxon>
        <taxon>Rhopaluridae</taxon>
        <taxon>Intoshia</taxon>
    </lineage>
</organism>
<accession>A0A177AXJ7</accession>
<comment type="caution">
    <text evidence="10">The sequence shown here is derived from an EMBL/GenBank/DDBJ whole genome shotgun (WGS) entry which is preliminary data.</text>
</comment>
<keyword evidence="9" id="KW-0812">Transmembrane</keyword>
<evidence type="ECO:0000256" key="9">
    <source>
        <dbReference type="SAM" id="Phobius"/>
    </source>
</evidence>
<dbReference type="PROSITE" id="PS00678">
    <property type="entry name" value="WD_REPEATS_1"/>
    <property type="match status" value="2"/>
</dbReference>
<dbReference type="GO" id="GO:0071013">
    <property type="term" value="C:catalytic step 2 spliceosome"/>
    <property type="evidence" value="ECO:0007669"/>
    <property type="project" value="TreeGrafter"/>
</dbReference>
<proteinExistence type="inferred from homology"/>
<protein>
    <recommendedName>
        <fullName evidence="6">WD repeat domain-containing protein 83</fullName>
    </recommendedName>
    <alternativeName>
        <fullName evidence="7">Mitogen-activated protein kinase organizer 1</fullName>
    </alternativeName>
</protein>
<evidence type="ECO:0000313" key="11">
    <source>
        <dbReference type="Proteomes" id="UP000078046"/>
    </source>
</evidence>
<dbReference type="PROSITE" id="PS50294">
    <property type="entry name" value="WD_REPEATS_REGION"/>
    <property type="match status" value="2"/>
</dbReference>
<feature type="repeat" description="WD" evidence="8">
    <location>
        <begin position="10"/>
        <end position="51"/>
    </location>
</feature>
<evidence type="ECO:0000256" key="1">
    <source>
        <dbReference type="ARBA" id="ARBA00004496"/>
    </source>
</evidence>
<feature type="repeat" description="WD" evidence="8">
    <location>
        <begin position="94"/>
        <end position="135"/>
    </location>
</feature>
<dbReference type="SUPFAM" id="SSF50978">
    <property type="entry name" value="WD40 repeat-like"/>
    <property type="match status" value="1"/>
</dbReference>
<dbReference type="AlphaFoldDB" id="A0A177AXJ7"/>
<feature type="transmembrane region" description="Helical" evidence="9">
    <location>
        <begin position="216"/>
        <end position="238"/>
    </location>
</feature>
<dbReference type="EMBL" id="LWCA01000849">
    <property type="protein sequence ID" value="OAF66715.1"/>
    <property type="molecule type" value="Genomic_DNA"/>
</dbReference>
<gene>
    <name evidence="10" type="ORF">A3Q56_05540</name>
</gene>
<evidence type="ECO:0000256" key="3">
    <source>
        <dbReference type="ARBA" id="ARBA00022574"/>
    </source>
</evidence>
<evidence type="ECO:0000256" key="4">
    <source>
        <dbReference type="ARBA" id="ARBA00022737"/>
    </source>
</evidence>